<dbReference type="EMBL" id="CP025791">
    <property type="protein sequence ID" value="AUP80711.1"/>
    <property type="molecule type" value="Genomic_DNA"/>
</dbReference>
<evidence type="ECO:0000313" key="3">
    <source>
        <dbReference type="EMBL" id="AUP80711.1"/>
    </source>
</evidence>
<name>A0A2K9PUG9_9FLAO</name>
<dbReference type="InterPro" id="IPR025371">
    <property type="entry name" value="BT_3044-like_C"/>
</dbReference>
<reference evidence="3 4" key="1">
    <citation type="submission" date="2018-01" db="EMBL/GenBank/DDBJ databases">
        <title>Complete genome sequence of Flavivirga eckloniae ECD14 isolated from seaweed Ecklonia cava.</title>
        <authorList>
            <person name="Lee J.H."/>
            <person name="Baik K.S."/>
            <person name="Seong C.N."/>
        </authorList>
    </citation>
    <scope>NUCLEOTIDE SEQUENCE [LARGE SCALE GENOMIC DNA]</scope>
    <source>
        <strain evidence="3 4">ECD14</strain>
    </source>
</reference>
<gene>
    <name evidence="3" type="ORF">C1H87_19125</name>
</gene>
<dbReference type="Pfam" id="PF08522">
    <property type="entry name" value="BT_3987-like_N"/>
    <property type="match status" value="1"/>
</dbReference>
<dbReference type="InterPro" id="IPR013728">
    <property type="entry name" value="BT_3987-like_N"/>
</dbReference>
<dbReference type="KEGG" id="fek:C1H87_19125"/>
<protein>
    <submittedName>
        <fullName evidence="3">Uncharacterized protein</fullName>
    </submittedName>
</protein>
<dbReference type="AlphaFoldDB" id="A0A2K9PUG9"/>
<dbReference type="Proteomes" id="UP000235826">
    <property type="component" value="Chromosome"/>
</dbReference>
<proteinExistence type="predicted"/>
<evidence type="ECO:0000313" key="4">
    <source>
        <dbReference type="Proteomes" id="UP000235826"/>
    </source>
</evidence>
<evidence type="ECO:0000259" key="2">
    <source>
        <dbReference type="Pfam" id="PF14274"/>
    </source>
</evidence>
<dbReference type="PROSITE" id="PS51257">
    <property type="entry name" value="PROKAR_LIPOPROTEIN"/>
    <property type="match status" value="1"/>
</dbReference>
<keyword evidence="4" id="KW-1185">Reference proteome</keyword>
<dbReference type="Gene3D" id="2.60.40.1740">
    <property type="entry name" value="hypothetical protein (bacova_03559)"/>
    <property type="match status" value="1"/>
</dbReference>
<evidence type="ECO:0000259" key="1">
    <source>
        <dbReference type="Pfam" id="PF08522"/>
    </source>
</evidence>
<feature type="domain" description="BT-3044-like C-terminal" evidence="2">
    <location>
        <begin position="164"/>
        <end position="285"/>
    </location>
</feature>
<accession>A0A2K9PUG9</accession>
<feature type="domain" description="BT-3987-like N-terminal" evidence="1">
    <location>
        <begin position="42"/>
        <end position="154"/>
    </location>
</feature>
<dbReference type="Pfam" id="PF14274">
    <property type="entry name" value="BT_3044-like_C"/>
    <property type="match status" value="1"/>
</dbReference>
<organism evidence="3 4">
    <name type="scientific">Flavivirga eckloniae</name>
    <dbReference type="NCBI Taxonomy" id="1803846"/>
    <lineage>
        <taxon>Bacteria</taxon>
        <taxon>Pseudomonadati</taxon>
        <taxon>Bacteroidota</taxon>
        <taxon>Flavobacteriia</taxon>
        <taxon>Flavobacteriales</taxon>
        <taxon>Flavobacteriaceae</taxon>
        <taxon>Flavivirga</taxon>
    </lineage>
</organism>
<sequence>MKNNLKMKIMIKKIATFMFIGTFVFLQGCYDDYKEDYIYTTTYFARQFPLRTLVDADNQDLKFEVGVVLGGKYTNGINEEVGFIIQDTLLDAYPELTKLPDNYYSLNGSSFTIPKGAFKGTLPVTLNKTLFMDDALAVGNNYALPLQLVSTTTDSILKDKHYTIVVLRYYNKYHGWYYVKGTDTNIDDSSVVTYSEDDLVLNEDMLLTTEAKDLLVVPYAGNPNVSGRSMKMQINNDGNVILSGGEGGITGLSGTGTYNSNDRSFSIEYNYTDGNGDAHEVKETLIYRNTELNLNEWK</sequence>